<dbReference type="KEGG" id="wco:G7084_01440"/>
<dbReference type="InterPro" id="IPR005335">
    <property type="entry name" value="Terminase_ssu"/>
</dbReference>
<evidence type="ECO:0000256" key="1">
    <source>
        <dbReference type="ARBA" id="ARBA00022612"/>
    </source>
</evidence>
<dbReference type="EMBL" id="CP049888">
    <property type="protein sequence ID" value="QIL50100.1"/>
    <property type="molecule type" value="Genomic_DNA"/>
</dbReference>
<evidence type="ECO:0000313" key="4">
    <source>
        <dbReference type="Proteomes" id="UP000500741"/>
    </source>
</evidence>
<sequence>MMYYIEQFVRNSIIGAKQKSMHTKNNVNDVIDELDEYGLTDKQNLFVVRYLKSFNATQAYMDAYGVDYQSANRSGSRLLVNVDIQSAIKRIKAARLKDVAVEEEDIIAQWAKQSFADVGDYVEFGGHDEYKIDSQGTVLDINGNRVINHKSYVQLKSKSDVDTTAIKKITVGKDGPVVELFDKTKAQENLLNIIRGVDEAKARKTISDANMSEAKLEQITAKQDDIETGLTNVMDLLMKGDKNDGDA</sequence>
<reference evidence="3 4" key="1">
    <citation type="submission" date="2020-03" db="EMBL/GenBank/DDBJ databases">
        <title>Weissella sp. nov., isolated from Cybister lewisianus.</title>
        <authorList>
            <person name="Hyun D.-W."/>
            <person name="Bae J.-W."/>
        </authorList>
    </citation>
    <scope>NUCLEOTIDE SEQUENCE [LARGE SCALE GENOMIC DNA]</scope>
    <source>
        <strain evidence="3 4">HDW19</strain>
    </source>
</reference>
<protein>
    <submittedName>
        <fullName evidence="3">Terminase small subunit</fullName>
    </submittedName>
</protein>
<organism evidence="3 4">
    <name type="scientific">Weissella coleopterorum</name>
    <dbReference type="NCBI Taxonomy" id="2714949"/>
    <lineage>
        <taxon>Bacteria</taxon>
        <taxon>Bacillati</taxon>
        <taxon>Bacillota</taxon>
        <taxon>Bacilli</taxon>
        <taxon>Lactobacillales</taxon>
        <taxon>Lactobacillaceae</taxon>
        <taxon>Weissella</taxon>
    </lineage>
</organism>
<dbReference type="InterPro" id="IPR038713">
    <property type="entry name" value="Terminase_Gp1_N_sf"/>
</dbReference>
<dbReference type="GO" id="GO:0051276">
    <property type="term" value="P:chromosome organization"/>
    <property type="evidence" value="ECO:0007669"/>
    <property type="project" value="InterPro"/>
</dbReference>
<keyword evidence="2" id="KW-0231">Viral genome packaging</keyword>
<dbReference type="Proteomes" id="UP000500741">
    <property type="component" value="Chromosome"/>
</dbReference>
<dbReference type="Gene3D" id="1.10.10.1400">
    <property type="entry name" value="Terminase, small subunit, N-terminal DNA-binding domain, HTH motif"/>
    <property type="match status" value="1"/>
</dbReference>
<dbReference type="PANTHER" id="PTHR41328:SF3">
    <property type="entry name" value="PBSX PHAGE TERMINASE SMALL SUBUNIT"/>
    <property type="match status" value="1"/>
</dbReference>
<dbReference type="PANTHER" id="PTHR41328">
    <property type="entry name" value="TERMINASE SMALL SUBUNIT-RELATED"/>
    <property type="match status" value="1"/>
</dbReference>
<dbReference type="RefSeq" id="WP_166009372.1">
    <property type="nucleotide sequence ID" value="NZ_CP049888.1"/>
</dbReference>
<dbReference type="InterPro" id="IPR052404">
    <property type="entry name" value="SPP1-like_terminase"/>
</dbReference>
<gene>
    <name evidence="3" type="ORF">G7084_01440</name>
</gene>
<keyword evidence="1" id="KW-1188">Viral release from host cell</keyword>
<accession>A0A6G8AYP2</accession>
<proteinExistence type="predicted"/>
<dbReference type="AlphaFoldDB" id="A0A6G8AYP2"/>
<evidence type="ECO:0000256" key="2">
    <source>
        <dbReference type="ARBA" id="ARBA00023219"/>
    </source>
</evidence>
<dbReference type="Pfam" id="PF03592">
    <property type="entry name" value="Terminase_2"/>
    <property type="match status" value="1"/>
</dbReference>
<evidence type="ECO:0000313" key="3">
    <source>
        <dbReference type="EMBL" id="QIL50100.1"/>
    </source>
</evidence>
<name>A0A6G8AYP2_9LACO</name>
<keyword evidence="4" id="KW-1185">Reference proteome</keyword>